<evidence type="ECO:0000313" key="2">
    <source>
        <dbReference type="EMBL" id="TPV31562.1"/>
    </source>
</evidence>
<gene>
    <name evidence="2" type="ORF">FJ651_15295</name>
</gene>
<organism evidence="2 3">
    <name type="scientific">Paucihalobacter ruber</name>
    <dbReference type="NCBI Taxonomy" id="2567861"/>
    <lineage>
        <taxon>Bacteria</taxon>
        <taxon>Pseudomonadati</taxon>
        <taxon>Bacteroidota</taxon>
        <taxon>Flavobacteriia</taxon>
        <taxon>Flavobacteriales</taxon>
        <taxon>Flavobacteriaceae</taxon>
        <taxon>Paucihalobacter</taxon>
    </lineage>
</organism>
<feature type="domain" description="DUF5916" evidence="1">
    <location>
        <begin position="229"/>
        <end position="328"/>
    </location>
</feature>
<evidence type="ECO:0000259" key="1">
    <source>
        <dbReference type="Pfam" id="PF19313"/>
    </source>
</evidence>
<comment type="caution">
    <text evidence="2">The sequence shown here is derived from an EMBL/GenBank/DDBJ whole genome shotgun (WGS) entry which is preliminary data.</text>
</comment>
<dbReference type="Pfam" id="PF19313">
    <property type="entry name" value="DUF5916"/>
    <property type="match status" value="1"/>
</dbReference>
<protein>
    <submittedName>
        <fullName evidence="2">Carbohydrate binding family 9 domain-containing protein</fullName>
    </submittedName>
</protein>
<dbReference type="InterPro" id="IPR045670">
    <property type="entry name" value="DUF5916"/>
</dbReference>
<evidence type="ECO:0000313" key="3">
    <source>
        <dbReference type="Proteomes" id="UP000317332"/>
    </source>
</evidence>
<dbReference type="Proteomes" id="UP000317332">
    <property type="component" value="Unassembled WGS sequence"/>
</dbReference>
<sequence length="718" mass="82783">MIFNITVIAQNSLERKSIEAYRLQDVDTIELDGYLSESFWEMIPAAANFLQQEPVEGANASEQTVVKVSYDKQNLYIGVVLYDSDPSQIKAFQRRRDQPLNTDDRFVFILDTYNDQRSAYYFEINPAGLMRDGLIRTGQGSSLNIAWDGIWRAWVKQGDFGWSAEIRIPLMTLNFNPNNETWGINFQRTIRRKNEETLWSGHLRNQGVLRPQNAGSLTGLRGLSQGVGLEFIPYALMTHVKRKNDDVDDLSFTTGGEINYSITSNLRAAVSINTDFAETEVDDRQVNLTRFPLVFPERRAFFLEGSSNYLFATSSFVNPYFSRRIGLQDGNAIPIKWGARLNGRVNRTDLYFLQVRTGEEGDQPGENFTVGRVLQSISSESTVGAIYTRRDTDGADSPVRQTFGADIELNTSRFMGNKNLQFQAFLVMHTPTDFEDNSSAFDRSTRGFRINFPNQPWSGHMSYREFGINYDPAVGFAPRVGFKRLQPTITYAPLIEKSQLFREISFSYFFEYLMNMDFSPATVNHRIQLLGLRFESGDIFTAQYLNNYEYLDFDFDILRDGRFVIPIGEYYNQGYRLSFNSAPFRRIGGNFNFSHYGFWTGVRDDYELSLFLRPFTGLNINGSWINSQVKLDEGSFNTQIFRMITAYDFSPWVSLNFNVQYDNVTELLATNNRFTWVIKPGNTIYVVYNHNWNRSFDNDRLITAETRTNVKLSYTIRF</sequence>
<name>A0A506PET4_9FLAO</name>
<dbReference type="OrthoDB" id="9786766at2"/>
<dbReference type="EMBL" id="VHIQ01000008">
    <property type="protein sequence ID" value="TPV31562.1"/>
    <property type="molecule type" value="Genomic_DNA"/>
</dbReference>
<dbReference type="SUPFAM" id="SSF49344">
    <property type="entry name" value="CBD9-like"/>
    <property type="match status" value="1"/>
</dbReference>
<dbReference type="CDD" id="cd09618">
    <property type="entry name" value="CBM9_like_2"/>
    <property type="match status" value="1"/>
</dbReference>
<keyword evidence="3" id="KW-1185">Reference proteome</keyword>
<proteinExistence type="predicted"/>
<accession>A0A506PET4</accession>
<dbReference type="Gene3D" id="2.60.40.1190">
    <property type="match status" value="1"/>
</dbReference>
<dbReference type="AlphaFoldDB" id="A0A506PET4"/>
<reference evidence="2 3" key="1">
    <citation type="submission" date="2019-06" db="EMBL/GenBank/DDBJ databases">
        <title>Flavobacteriaceae Paucihalobacterium erythroidium CWB-1, complete genome.</title>
        <authorList>
            <person name="Wu S."/>
        </authorList>
    </citation>
    <scope>NUCLEOTIDE SEQUENCE [LARGE SCALE GENOMIC DNA]</scope>
    <source>
        <strain evidence="2 3">CWB-1</strain>
    </source>
</reference>